<feature type="region of interest" description="Disordered" evidence="1">
    <location>
        <begin position="129"/>
        <end position="149"/>
    </location>
</feature>
<evidence type="ECO:0000313" key="2">
    <source>
        <dbReference type="EMBL" id="AFG19437.1"/>
    </source>
</evidence>
<name>H9TEB6_9ACTN</name>
<feature type="region of interest" description="Disordered" evidence="1">
    <location>
        <begin position="1"/>
        <end position="46"/>
    </location>
</feature>
<protein>
    <submittedName>
        <fullName evidence="2">Transposase</fullName>
    </submittedName>
</protein>
<organism evidence="2">
    <name type="scientific">Streptomyces flaveolus</name>
    <dbReference type="NCBI Taxonomy" id="67297"/>
    <lineage>
        <taxon>Bacteria</taxon>
        <taxon>Bacillati</taxon>
        <taxon>Actinomycetota</taxon>
        <taxon>Actinomycetes</taxon>
        <taxon>Kitasatosporales</taxon>
        <taxon>Streptomycetaceae</taxon>
        <taxon>Streptomyces</taxon>
    </lineage>
</organism>
<dbReference type="AlphaFoldDB" id="H9TEB6"/>
<reference evidence="2" key="1">
    <citation type="journal article" date="2011" name="Angew. Chem. Int. Ed. Engl.">
        <title>Transcriptome mining of active biosynthetic pathways and their associated products in Streptomyces flaveolus.</title>
        <authorList>
            <person name="Qu X."/>
            <person name="Lei C."/>
            <person name="Liu W."/>
        </authorList>
    </citation>
    <scope>NUCLEOTIDE SEQUENCE</scope>
    <source>
        <strain evidence="2">DSM 9954</strain>
    </source>
</reference>
<sequence>MTGRPCRTSSRWSSRAADGPRGPTNSPGARGQSGGGGRRRPSPARPCCGVWTDDETMVAGHSRDPIRWKEAFDCLVGRLAGRFARVEPRRRAARLVLGLLSDLPRKNCWTIAEWAGEASPYGMRRTGFAGPTGDAATRPATTADKPRIRHEDHVLQLEYQNSATFQSKPSSR</sequence>
<dbReference type="EMBL" id="JF803483">
    <property type="protein sequence ID" value="AFG19437.1"/>
    <property type="molecule type" value="Genomic_DNA"/>
</dbReference>
<proteinExistence type="predicted"/>
<accession>H9TEB6</accession>
<evidence type="ECO:0000256" key="1">
    <source>
        <dbReference type="SAM" id="MobiDB-lite"/>
    </source>
</evidence>